<dbReference type="NCBIfam" id="TIGR00332">
    <property type="entry name" value="neela_ferrous"/>
    <property type="match status" value="1"/>
</dbReference>
<protein>
    <submittedName>
        <fullName evidence="7">Class II SORL domain-containing protein</fullName>
    </submittedName>
</protein>
<name>A0A9D8PJ82_9DELT</name>
<dbReference type="Pfam" id="PF01880">
    <property type="entry name" value="Desulfoferrodox"/>
    <property type="match status" value="1"/>
</dbReference>
<dbReference type="CDD" id="cd03172">
    <property type="entry name" value="SORL_classII"/>
    <property type="match status" value="1"/>
</dbReference>
<evidence type="ECO:0000256" key="1">
    <source>
        <dbReference type="ARBA" id="ARBA00005941"/>
    </source>
</evidence>
<dbReference type="Proteomes" id="UP000809273">
    <property type="component" value="Unassembled WGS sequence"/>
</dbReference>
<proteinExistence type="inferred from homology"/>
<keyword evidence="5" id="KW-0408">Iron</keyword>
<evidence type="ECO:0000256" key="3">
    <source>
        <dbReference type="ARBA" id="ARBA00022723"/>
    </source>
</evidence>
<keyword evidence="3" id="KW-0479">Metal-binding</keyword>
<dbReference type="InterPro" id="IPR051233">
    <property type="entry name" value="Desulfoferrodoxin_SOR"/>
</dbReference>
<dbReference type="InterPro" id="IPR002742">
    <property type="entry name" value="Desulfoferrodoxin_Fe-bd_dom"/>
</dbReference>
<dbReference type="Gene3D" id="2.60.40.730">
    <property type="entry name" value="SOR catalytic domain"/>
    <property type="match status" value="1"/>
</dbReference>
<comment type="similarity">
    <text evidence="1">Belongs to the desulfoferrodoxin family.</text>
</comment>
<dbReference type="GO" id="GO:0016491">
    <property type="term" value="F:oxidoreductase activity"/>
    <property type="evidence" value="ECO:0007669"/>
    <property type="project" value="InterPro"/>
</dbReference>
<evidence type="ECO:0000313" key="8">
    <source>
        <dbReference type="Proteomes" id="UP000809273"/>
    </source>
</evidence>
<evidence type="ECO:0000259" key="6">
    <source>
        <dbReference type="Pfam" id="PF01880"/>
    </source>
</evidence>
<keyword evidence="2" id="KW-0813">Transport</keyword>
<dbReference type="PANTHER" id="PTHR36541">
    <property type="entry name" value="SUPEROXIDE REDUCTASE-RELATED"/>
    <property type="match status" value="1"/>
</dbReference>
<accession>A0A9D8PJ82</accession>
<dbReference type="PANTHER" id="PTHR36541:SF1">
    <property type="entry name" value="SUPEROXIDE REDUCTASE-RELATED"/>
    <property type="match status" value="1"/>
</dbReference>
<dbReference type="SUPFAM" id="SSF49367">
    <property type="entry name" value="Superoxide reductase-like"/>
    <property type="match status" value="1"/>
</dbReference>
<evidence type="ECO:0000313" key="7">
    <source>
        <dbReference type="EMBL" id="MBN1571966.1"/>
    </source>
</evidence>
<feature type="domain" description="Desulfoferrodoxin ferrous iron-binding" evidence="6">
    <location>
        <begin position="11"/>
        <end position="123"/>
    </location>
</feature>
<evidence type="ECO:0000256" key="5">
    <source>
        <dbReference type="ARBA" id="ARBA00023004"/>
    </source>
</evidence>
<dbReference type="EMBL" id="JAFGIX010000009">
    <property type="protein sequence ID" value="MBN1571966.1"/>
    <property type="molecule type" value="Genomic_DNA"/>
</dbReference>
<dbReference type="AlphaFoldDB" id="A0A9D8PJ82"/>
<evidence type="ECO:0000256" key="2">
    <source>
        <dbReference type="ARBA" id="ARBA00022448"/>
    </source>
</evidence>
<evidence type="ECO:0000256" key="4">
    <source>
        <dbReference type="ARBA" id="ARBA00022982"/>
    </source>
</evidence>
<keyword evidence="4" id="KW-0249">Electron transport</keyword>
<dbReference type="GO" id="GO:0005506">
    <property type="term" value="F:iron ion binding"/>
    <property type="evidence" value="ECO:0007669"/>
    <property type="project" value="InterPro"/>
</dbReference>
<sequence>MSISDKIQGGDWKMEKHVPVIECPDKVKADEWVSVKVSLGVAAAHPNTTEHHIRWISCYFSPDGDKFTYELGRFEFNSHGESVAGANEGPVHTNHEVTFSFKTKKAGVLHSTAYCNIHGLWESEKRVELG</sequence>
<dbReference type="InterPro" id="IPR036073">
    <property type="entry name" value="Desulfoferrodoxin_Fe-bd_dom_sf"/>
</dbReference>
<organism evidence="7 8">
    <name type="scientific">Candidatus Zymogenus saltonus</name>
    <dbReference type="NCBI Taxonomy" id="2844893"/>
    <lineage>
        <taxon>Bacteria</taxon>
        <taxon>Deltaproteobacteria</taxon>
        <taxon>Candidatus Zymogenia</taxon>
        <taxon>Candidatus Zymogeniales</taxon>
        <taxon>Candidatus Zymogenaceae</taxon>
        <taxon>Candidatus Zymogenus</taxon>
    </lineage>
</organism>
<reference evidence="7" key="1">
    <citation type="journal article" date="2021" name="Environ. Microbiol.">
        <title>Genomic characterization of three novel Desulfobacterota classes expand the metabolic and phylogenetic diversity of the phylum.</title>
        <authorList>
            <person name="Murphy C.L."/>
            <person name="Biggerstaff J."/>
            <person name="Eichhorn A."/>
            <person name="Ewing E."/>
            <person name="Shahan R."/>
            <person name="Soriano D."/>
            <person name="Stewart S."/>
            <person name="VanMol K."/>
            <person name="Walker R."/>
            <person name="Walters P."/>
            <person name="Elshahed M.S."/>
            <person name="Youssef N.H."/>
        </authorList>
    </citation>
    <scope>NUCLEOTIDE SEQUENCE</scope>
    <source>
        <strain evidence="7">Zod_Metabat.24</strain>
    </source>
</reference>
<comment type="caution">
    <text evidence="7">The sequence shown here is derived from an EMBL/GenBank/DDBJ whole genome shotgun (WGS) entry which is preliminary data.</text>
</comment>
<reference evidence="7" key="2">
    <citation type="submission" date="2021-01" db="EMBL/GenBank/DDBJ databases">
        <authorList>
            <person name="Hahn C.R."/>
            <person name="Youssef N.H."/>
            <person name="Elshahed M."/>
        </authorList>
    </citation>
    <scope>NUCLEOTIDE SEQUENCE</scope>
    <source>
        <strain evidence="7">Zod_Metabat.24</strain>
    </source>
</reference>
<gene>
    <name evidence="7" type="ORF">JW984_02080</name>
</gene>